<proteinExistence type="predicted"/>
<keyword evidence="1" id="KW-0175">Coiled coil</keyword>
<reference evidence="4 5" key="1">
    <citation type="journal article" date="2009" name="Science">
        <title>Green evolution and dynamic adaptations revealed by genomes of the marine picoeukaryotes Micromonas.</title>
        <authorList>
            <person name="Worden A.Z."/>
            <person name="Lee J.H."/>
            <person name="Mock T."/>
            <person name="Rouze P."/>
            <person name="Simmons M.P."/>
            <person name="Aerts A.L."/>
            <person name="Allen A.E."/>
            <person name="Cuvelier M.L."/>
            <person name="Derelle E."/>
            <person name="Everett M.V."/>
            <person name="Foulon E."/>
            <person name="Grimwood J."/>
            <person name="Gundlach H."/>
            <person name="Henrissat B."/>
            <person name="Napoli C."/>
            <person name="McDonald S.M."/>
            <person name="Parker M.S."/>
            <person name="Rombauts S."/>
            <person name="Salamov A."/>
            <person name="Von Dassow P."/>
            <person name="Badger J.H."/>
            <person name="Coutinho P.M."/>
            <person name="Demir E."/>
            <person name="Dubchak I."/>
            <person name="Gentemann C."/>
            <person name="Eikrem W."/>
            <person name="Gready J.E."/>
            <person name="John U."/>
            <person name="Lanier W."/>
            <person name="Lindquist E.A."/>
            <person name="Lucas S."/>
            <person name="Mayer K.F."/>
            <person name="Moreau H."/>
            <person name="Not F."/>
            <person name="Otillar R."/>
            <person name="Panaud O."/>
            <person name="Pangilinan J."/>
            <person name="Paulsen I."/>
            <person name="Piegu B."/>
            <person name="Poliakov A."/>
            <person name="Robbens S."/>
            <person name="Schmutz J."/>
            <person name="Toulza E."/>
            <person name="Wyss T."/>
            <person name="Zelensky A."/>
            <person name="Zhou K."/>
            <person name="Armbrust E.V."/>
            <person name="Bhattacharya D."/>
            <person name="Goodenough U.W."/>
            <person name="Van de Peer Y."/>
            <person name="Grigoriev I.V."/>
        </authorList>
    </citation>
    <scope>NUCLEOTIDE SEQUENCE [LARGE SCALE GENOMIC DNA]</scope>
    <source>
        <strain evidence="4 5">CCMP1545</strain>
    </source>
</reference>
<feature type="compositionally biased region" description="Basic and acidic residues" evidence="2">
    <location>
        <begin position="520"/>
        <end position="542"/>
    </location>
</feature>
<sequence>MAAALLAPHAAPRPIAPWRRRASARRRRVAAPAHSPSETTPTSSSISSSISRRRVRARPSLDDVNDDRAGTTMGLLAPTPTPGALGGASRRSLPRRDRILSPPTALGRRARPVFGGGRRSSSVFELQGSSPFVEDADEDGALSCDLSDRDRVDRGLGLRRALSDETQSRPFQPLGGEVLHIGWMRTESQDTKVSRSEAEHDRECMEALLAHYTVEPDKQQTILDRVERGWSDVTLRLGQGYYCRLQRFSEFDTLTLSGPGNPDEAVDAPCRPWQWLLPPGWLAKVPGRVFLCCHVLARHAEPFVDESDVWTELDQVTRSVKWEDRVTAAELAEATMKETEKSLAREELLVSIAELEDNIVAGELNDSIDESVDEDDVLNRVESGARENANGHSSPAMTAEDCADPMGARAAEDARLAVMGAGGVVTHATNSAVVSAVQEECHDVVLNADGVNDGRAAAAAAAATTKEVWGGNSVVARIREGGDGTEKKKEKSDKKSKAKKAPSAAFGTEEWQKQQKSKRRREEKTIKESENGDSQKKNERPASRLPEWRTWSTQMEHSRIVAMSAGSDTRFYANYHIDQEGGMQCLLLTPRKASVVQAAFQLQRFLTIEQYRLLILARLPAAKARYPTLSKLNDQYTSVSRQLTRMNQGAKKGNFIERMKHRLERAKRQQALFETISDLEQATARELARAKSEAALVEAYVDIINTRFEEAEYSPVGGEVRFLPPFVRKRLDPAVSTIQSVAERAAILSNALQRTTGLLQAGVEVRMQRNYETMSLYALMFTIVGVIITAVTACIEGGALRPAFLAFCRWTGDVLAKAGAAFSGIGVA</sequence>
<protein>
    <submittedName>
        <fullName evidence="4">Predicted protein</fullName>
    </submittedName>
</protein>
<dbReference type="OrthoDB" id="497057at2759"/>
<feature type="compositionally biased region" description="Low complexity" evidence="2">
    <location>
        <begin position="30"/>
        <end position="50"/>
    </location>
</feature>
<keyword evidence="3" id="KW-0812">Transmembrane</keyword>
<gene>
    <name evidence="4" type="ORF">MICPUCDRAFT_57781</name>
</gene>
<feature type="region of interest" description="Disordered" evidence="2">
    <location>
        <begin position="474"/>
        <end position="550"/>
    </location>
</feature>
<evidence type="ECO:0000256" key="2">
    <source>
        <dbReference type="SAM" id="MobiDB-lite"/>
    </source>
</evidence>
<dbReference type="RefSeq" id="XP_003058719.1">
    <property type="nucleotide sequence ID" value="XM_003058673.1"/>
</dbReference>
<evidence type="ECO:0000256" key="3">
    <source>
        <dbReference type="SAM" id="Phobius"/>
    </source>
</evidence>
<dbReference type="GeneID" id="9683832"/>
<dbReference type="InterPro" id="IPR021830">
    <property type="entry name" value="DUF3422"/>
</dbReference>
<feature type="compositionally biased region" description="Basic residues" evidence="2">
    <location>
        <begin position="18"/>
        <end position="29"/>
    </location>
</feature>
<dbReference type="EMBL" id="GG663739">
    <property type="protein sequence ID" value="EEH57174.1"/>
    <property type="molecule type" value="Genomic_DNA"/>
</dbReference>
<dbReference type="Pfam" id="PF11902">
    <property type="entry name" value="DUF3422"/>
    <property type="match status" value="2"/>
</dbReference>
<evidence type="ECO:0000256" key="1">
    <source>
        <dbReference type="SAM" id="Coils"/>
    </source>
</evidence>
<keyword evidence="5" id="KW-1185">Reference proteome</keyword>
<feature type="region of interest" description="Disordered" evidence="2">
    <location>
        <begin position="16"/>
        <end position="100"/>
    </location>
</feature>
<accession>C1MSQ6</accession>
<feature type="transmembrane region" description="Helical" evidence="3">
    <location>
        <begin position="774"/>
        <end position="795"/>
    </location>
</feature>
<name>C1MSQ6_MICPC</name>
<keyword evidence="3" id="KW-0472">Membrane</keyword>
<evidence type="ECO:0000313" key="4">
    <source>
        <dbReference type="EMBL" id="EEH57174.1"/>
    </source>
</evidence>
<keyword evidence="3" id="KW-1133">Transmembrane helix</keyword>
<organism evidence="5">
    <name type="scientific">Micromonas pusilla (strain CCMP1545)</name>
    <name type="common">Picoplanktonic green alga</name>
    <dbReference type="NCBI Taxonomy" id="564608"/>
    <lineage>
        <taxon>Eukaryota</taxon>
        <taxon>Viridiplantae</taxon>
        <taxon>Chlorophyta</taxon>
        <taxon>Mamiellophyceae</taxon>
        <taxon>Mamiellales</taxon>
        <taxon>Mamiellaceae</taxon>
        <taxon>Micromonas</taxon>
    </lineage>
</organism>
<dbReference type="OMA" id="ECIEEAF"/>
<feature type="compositionally biased region" description="Basic and acidic residues" evidence="2">
    <location>
        <begin position="477"/>
        <end position="495"/>
    </location>
</feature>
<dbReference type="AlphaFoldDB" id="C1MSQ6"/>
<dbReference type="KEGG" id="mpp:MICPUCDRAFT_57781"/>
<feature type="coiled-coil region" evidence="1">
    <location>
        <begin position="329"/>
        <end position="356"/>
    </location>
</feature>
<evidence type="ECO:0000313" key="5">
    <source>
        <dbReference type="Proteomes" id="UP000001876"/>
    </source>
</evidence>
<dbReference type="Proteomes" id="UP000001876">
    <property type="component" value="Unassembled WGS sequence"/>
</dbReference>